<evidence type="ECO:0000313" key="1">
    <source>
        <dbReference type="EMBL" id="KDR67492.1"/>
    </source>
</evidence>
<dbReference type="Proteomes" id="UP000027222">
    <property type="component" value="Unassembled WGS sequence"/>
</dbReference>
<dbReference type="InterPro" id="IPR032675">
    <property type="entry name" value="LRR_dom_sf"/>
</dbReference>
<dbReference type="Gene3D" id="3.80.10.10">
    <property type="entry name" value="Ribonuclease Inhibitor"/>
    <property type="match status" value="1"/>
</dbReference>
<proteinExistence type="predicted"/>
<evidence type="ECO:0008006" key="3">
    <source>
        <dbReference type="Google" id="ProtNLM"/>
    </source>
</evidence>
<accession>A0A067SC13</accession>
<gene>
    <name evidence="1" type="ORF">GALMADRAFT_147041</name>
</gene>
<sequence length="311" mass="35643">MNKDHPRLPQDIERSIFKMVAEDAGRDVKKMAKLMLVAKRVCEWIRPILYEVFLQSRVFPSSAAGFPDFEQHPEFVKDVGKFAKHLFIGAPTSVEDINDLLLSCPNVENVALWYSLSDGFHSIEPYLEALRRLPLKRLSSSNRGLQLQNQNPKKALFLNLTHFHVSSFDLATLNHVLDLPTLPNLTHLCISASIGVSGAIDLLLKGPRLRVLVIFGDGRFDSFSATDDGLRDTRLVLLLYPIFGFYHDMMASDWERGARSGVDFWVLTERFSMARRNNFLLDNSQRWIPWAFPWAEELNNRGLEWYPTLLP</sequence>
<evidence type="ECO:0000313" key="2">
    <source>
        <dbReference type="Proteomes" id="UP000027222"/>
    </source>
</evidence>
<protein>
    <recommendedName>
        <fullName evidence="3">F-box domain-containing protein</fullName>
    </recommendedName>
</protein>
<name>A0A067SC13_GALM3</name>
<organism evidence="1 2">
    <name type="scientific">Galerina marginata (strain CBS 339.88)</name>
    <dbReference type="NCBI Taxonomy" id="685588"/>
    <lineage>
        <taxon>Eukaryota</taxon>
        <taxon>Fungi</taxon>
        <taxon>Dikarya</taxon>
        <taxon>Basidiomycota</taxon>
        <taxon>Agaricomycotina</taxon>
        <taxon>Agaricomycetes</taxon>
        <taxon>Agaricomycetidae</taxon>
        <taxon>Agaricales</taxon>
        <taxon>Agaricineae</taxon>
        <taxon>Strophariaceae</taxon>
        <taxon>Galerina</taxon>
    </lineage>
</organism>
<reference evidence="2" key="1">
    <citation type="journal article" date="2014" name="Proc. Natl. Acad. Sci. U.S.A.">
        <title>Extensive sampling of basidiomycete genomes demonstrates inadequacy of the white-rot/brown-rot paradigm for wood decay fungi.</title>
        <authorList>
            <person name="Riley R."/>
            <person name="Salamov A.A."/>
            <person name="Brown D.W."/>
            <person name="Nagy L.G."/>
            <person name="Floudas D."/>
            <person name="Held B.W."/>
            <person name="Levasseur A."/>
            <person name="Lombard V."/>
            <person name="Morin E."/>
            <person name="Otillar R."/>
            <person name="Lindquist E.A."/>
            <person name="Sun H."/>
            <person name="LaButti K.M."/>
            <person name="Schmutz J."/>
            <person name="Jabbour D."/>
            <person name="Luo H."/>
            <person name="Baker S.E."/>
            <person name="Pisabarro A.G."/>
            <person name="Walton J.D."/>
            <person name="Blanchette R.A."/>
            <person name="Henrissat B."/>
            <person name="Martin F."/>
            <person name="Cullen D."/>
            <person name="Hibbett D.S."/>
            <person name="Grigoriev I.V."/>
        </authorList>
    </citation>
    <scope>NUCLEOTIDE SEQUENCE [LARGE SCALE GENOMIC DNA]</scope>
    <source>
        <strain evidence="2">CBS 339.88</strain>
    </source>
</reference>
<dbReference type="OrthoDB" id="3021279at2759"/>
<dbReference type="EMBL" id="KL142414">
    <property type="protein sequence ID" value="KDR67492.1"/>
    <property type="molecule type" value="Genomic_DNA"/>
</dbReference>
<dbReference type="AlphaFoldDB" id="A0A067SC13"/>
<keyword evidence="2" id="KW-1185">Reference proteome</keyword>
<dbReference type="HOGENOM" id="CLU_051720_0_0_1"/>